<evidence type="ECO:0000313" key="4">
    <source>
        <dbReference type="EMBL" id="QCI59016.1"/>
    </source>
</evidence>
<keyword evidence="3" id="KW-1133">Transmembrane helix</keyword>
<evidence type="ECO:0008006" key="6">
    <source>
        <dbReference type="Google" id="ProtNLM"/>
    </source>
</evidence>
<dbReference type="InterPro" id="IPR010540">
    <property type="entry name" value="CmpB_TMEM229"/>
</dbReference>
<dbReference type="RefSeq" id="WP_136891071.1">
    <property type="nucleotide sequence ID" value="NZ_CP034413.3"/>
</dbReference>
<keyword evidence="5" id="KW-1185">Reference proteome</keyword>
<protein>
    <recommendedName>
        <fullName evidence="6">ABC transporter permease</fullName>
    </recommendedName>
</protein>
<dbReference type="EMBL" id="CP034413">
    <property type="protein sequence ID" value="QCI59016.1"/>
    <property type="molecule type" value="Genomic_DNA"/>
</dbReference>
<evidence type="ECO:0000256" key="3">
    <source>
        <dbReference type="SAM" id="Phobius"/>
    </source>
</evidence>
<keyword evidence="3" id="KW-0472">Membrane</keyword>
<evidence type="ECO:0000256" key="2">
    <source>
        <dbReference type="SAM" id="MobiDB-lite"/>
    </source>
</evidence>
<feature type="transmembrane region" description="Helical" evidence="3">
    <location>
        <begin position="6"/>
        <end position="28"/>
    </location>
</feature>
<feature type="region of interest" description="Disordered" evidence="2">
    <location>
        <begin position="341"/>
        <end position="365"/>
    </location>
</feature>
<feature type="compositionally biased region" description="Basic and acidic residues" evidence="2">
    <location>
        <begin position="341"/>
        <end position="355"/>
    </location>
</feature>
<feature type="transmembrane region" description="Helical" evidence="3">
    <location>
        <begin position="105"/>
        <end position="129"/>
    </location>
</feature>
<evidence type="ECO:0000313" key="5">
    <source>
        <dbReference type="Proteomes" id="UP000298642"/>
    </source>
</evidence>
<organism evidence="4 5">
    <name type="scientific">Dysosmobacter welbionis</name>
    <dbReference type="NCBI Taxonomy" id="2093857"/>
    <lineage>
        <taxon>Bacteria</taxon>
        <taxon>Bacillati</taxon>
        <taxon>Bacillota</taxon>
        <taxon>Clostridia</taxon>
        <taxon>Eubacteriales</taxon>
        <taxon>Oscillospiraceae</taxon>
        <taxon>Dysosmobacter</taxon>
    </lineage>
</organism>
<dbReference type="AlphaFoldDB" id="A0A4D7ASX6"/>
<dbReference type="KEGG" id="obj:EIO64_07085"/>
<feature type="transmembrane region" description="Helical" evidence="3">
    <location>
        <begin position="67"/>
        <end position="93"/>
    </location>
</feature>
<feature type="coiled-coil region" evidence="1">
    <location>
        <begin position="168"/>
        <end position="195"/>
    </location>
</feature>
<dbReference type="Proteomes" id="UP000298642">
    <property type="component" value="Chromosome"/>
</dbReference>
<feature type="transmembrane region" description="Helical" evidence="3">
    <location>
        <begin position="141"/>
        <end position="162"/>
    </location>
</feature>
<feature type="coiled-coil region" evidence="1">
    <location>
        <begin position="258"/>
        <end position="307"/>
    </location>
</feature>
<name>A0A4D7ASX6_9FIRM</name>
<reference evidence="5" key="1">
    <citation type="submission" date="2018-12" db="EMBL/GenBank/DDBJ databases">
        <title>Dusodibacter welbiota gen. nov., sp. nov., isolated from human faeces and emended description of the Oscillibacter genus.</title>
        <authorList>
            <person name="Le Roy T."/>
            <person name="Van der Smissen P."/>
            <person name="Delzenne N."/>
            <person name="Muccioli G."/>
            <person name="Collet J.F."/>
            <person name="Cani P.D."/>
        </authorList>
    </citation>
    <scope>NUCLEOTIDE SEQUENCE [LARGE SCALE GENOMIC DNA]</scope>
    <source>
        <strain evidence="5">J115</strain>
    </source>
</reference>
<accession>A0A4D7ASX6</accession>
<keyword evidence="3" id="KW-0812">Transmembrane</keyword>
<dbReference type="Pfam" id="PF06541">
    <property type="entry name" value="ABC_trans_CmpB"/>
    <property type="match status" value="1"/>
</dbReference>
<gene>
    <name evidence="4" type="ORF">EIO64_07085</name>
</gene>
<sequence>MYVYSLGQWLLFFFLYCFLGWVWESCYVSAKRRQWVNRGFLHGPMLPIYGTGAVIILLATIPVRDSLWLVFLLGMLAATALEYVTGAAMEALFKVRYWDYSKQPFNLNGYICLTSSLAWGAFSILLVRFLHPPVEDLVLRLPAFLVDPLAFLLTIAVTVDAVRSFQAAMDLREVLTRLTEENEDLRRLAKRVEVISAFAEEDLRRFRERTEVERLLRQERWEDTRRQIQEAYAKGARRRQAQLEESLRRRTDAKLTALANIQEALEAYRDRLAVARDLTEESLEARRAEVQQLLDRLRDREASIRARTARRYRQSLRILRGNPSASAKAFAEALESLRKLGDRREGRTANEESRRSSPCSAERSLVPYGADVPSFRVPL</sequence>
<keyword evidence="1" id="KW-0175">Coiled coil</keyword>
<evidence type="ECO:0000256" key="1">
    <source>
        <dbReference type="SAM" id="Coils"/>
    </source>
</evidence>
<feature type="transmembrane region" description="Helical" evidence="3">
    <location>
        <begin position="40"/>
        <end position="61"/>
    </location>
</feature>
<proteinExistence type="predicted"/>